<dbReference type="PANTHER" id="PTHR23277:SF108">
    <property type="entry name" value="FASCICLIN-3"/>
    <property type="match status" value="1"/>
</dbReference>
<dbReference type="GO" id="GO:0007157">
    <property type="term" value="P:heterophilic cell-cell adhesion via plasma membrane cell adhesion molecules"/>
    <property type="evidence" value="ECO:0007669"/>
    <property type="project" value="TreeGrafter"/>
</dbReference>
<dbReference type="Pfam" id="PF07686">
    <property type="entry name" value="V-set"/>
    <property type="match status" value="1"/>
</dbReference>
<evidence type="ECO:0000259" key="18">
    <source>
        <dbReference type="PROSITE" id="PS50835"/>
    </source>
</evidence>
<dbReference type="InterPro" id="IPR051427">
    <property type="entry name" value="Nectin/Nectin-like"/>
</dbReference>
<evidence type="ECO:0000313" key="19">
    <source>
        <dbReference type="Ensembl" id="ENSSFOP00015064203.1"/>
    </source>
</evidence>
<keyword evidence="10 16" id="KW-1133">Transmembrane helix</keyword>
<dbReference type="Ensembl" id="ENSSFOT00015061335.1">
    <property type="protein sequence ID" value="ENSSFOP00015064203.1"/>
    <property type="gene ID" value="ENSSFOG00015028746.1"/>
</dbReference>
<keyword evidence="5 16" id="KW-0812">Transmembrane</keyword>
<evidence type="ECO:0000256" key="7">
    <source>
        <dbReference type="ARBA" id="ARBA00022737"/>
    </source>
</evidence>
<proteinExistence type="inferred from homology"/>
<dbReference type="Proteomes" id="UP000694397">
    <property type="component" value="Chromosome 18"/>
</dbReference>
<dbReference type="InterPro" id="IPR003599">
    <property type="entry name" value="Ig_sub"/>
</dbReference>
<dbReference type="InterPro" id="IPR013106">
    <property type="entry name" value="Ig_V-set"/>
</dbReference>
<name>A0A8C9VSM6_SCLFO</name>
<feature type="chain" id="PRO_5034216884" description="Ig-like domain-containing protein" evidence="17">
    <location>
        <begin position="23"/>
        <end position="221"/>
    </location>
</feature>
<gene>
    <name evidence="19" type="primary">LOC108922109</name>
</gene>
<evidence type="ECO:0000256" key="1">
    <source>
        <dbReference type="ARBA" id="ARBA00004251"/>
    </source>
</evidence>
<dbReference type="GeneTree" id="ENSGT00940000165364"/>
<evidence type="ECO:0000256" key="17">
    <source>
        <dbReference type="SAM" id="SignalP"/>
    </source>
</evidence>
<dbReference type="SUPFAM" id="SSF48726">
    <property type="entry name" value="Immunoglobulin"/>
    <property type="match status" value="1"/>
</dbReference>
<keyword evidence="9" id="KW-0965">Cell junction</keyword>
<dbReference type="GO" id="GO:0007156">
    <property type="term" value="P:homophilic cell adhesion via plasma membrane adhesion molecules"/>
    <property type="evidence" value="ECO:0007669"/>
    <property type="project" value="TreeGrafter"/>
</dbReference>
<dbReference type="InterPro" id="IPR013783">
    <property type="entry name" value="Ig-like_fold"/>
</dbReference>
<comment type="subcellular location">
    <subcellularLocation>
        <location evidence="2">Cell junction</location>
        <location evidence="2">Adherens junction</location>
    </subcellularLocation>
    <subcellularLocation>
        <location evidence="1">Cell membrane</location>
        <topology evidence="1">Single-pass type I membrane protein</topology>
    </subcellularLocation>
</comment>
<accession>A0A8C9VSM6</accession>
<evidence type="ECO:0000256" key="10">
    <source>
        <dbReference type="ARBA" id="ARBA00022989"/>
    </source>
</evidence>
<comment type="function">
    <text evidence="14">Cell adhesion molecule that promotes cell-cell contacts and plays important roles in the development of the nervous system. Acts by forming homophilic or heterophilic trans-dimers.</text>
</comment>
<reference evidence="19 20" key="1">
    <citation type="submission" date="2019-04" db="EMBL/GenBank/DDBJ databases">
        <authorList>
            <consortium name="Wellcome Sanger Institute Data Sharing"/>
        </authorList>
    </citation>
    <scope>NUCLEOTIDE SEQUENCE [LARGE SCALE GENOMIC DNA]</scope>
</reference>
<feature type="signal peptide" evidence="17">
    <location>
        <begin position="1"/>
        <end position="22"/>
    </location>
</feature>
<dbReference type="PROSITE" id="PS50835">
    <property type="entry name" value="IG_LIKE"/>
    <property type="match status" value="1"/>
</dbReference>
<dbReference type="AlphaFoldDB" id="A0A8C9VSM6"/>
<evidence type="ECO:0000256" key="13">
    <source>
        <dbReference type="ARBA" id="ARBA00023180"/>
    </source>
</evidence>
<evidence type="ECO:0000256" key="2">
    <source>
        <dbReference type="ARBA" id="ARBA00004536"/>
    </source>
</evidence>
<protein>
    <recommendedName>
        <fullName evidence="18">Ig-like domain-containing protein</fullName>
    </recommendedName>
</protein>
<evidence type="ECO:0000256" key="15">
    <source>
        <dbReference type="ARBA" id="ARBA00062858"/>
    </source>
</evidence>
<keyword evidence="11 16" id="KW-0472">Membrane</keyword>
<sequence>MELCHIFSLMLICMTLSTSAQSQQIIADPEVTAYLGGDVTLHCRLQSESTVKITQVQWTWESTEKKKEDIVIHNPAHKTHYFNSAFSGRVVYTNQSLGHVSINITGVKLTDKGKFTCQYTTFPNGIMKTTTTLIVKAKKVQGQSSHARVTGILVCVLLLISCLPIAVIVMTKNSFCRRILQAANPRPASLSVVYENAHDSPGSELSMDCTYTTVSLHLCYN</sequence>
<dbReference type="GO" id="GO:0005912">
    <property type="term" value="C:adherens junction"/>
    <property type="evidence" value="ECO:0007669"/>
    <property type="project" value="UniProtKB-SubCell"/>
</dbReference>
<dbReference type="SMART" id="SM00409">
    <property type="entry name" value="IG"/>
    <property type="match status" value="1"/>
</dbReference>
<evidence type="ECO:0000256" key="8">
    <source>
        <dbReference type="ARBA" id="ARBA00022889"/>
    </source>
</evidence>
<feature type="domain" description="Ig-like" evidence="18">
    <location>
        <begin position="36"/>
        <end position="134"/>
    </location>
</feature>
<evidence type="ECO:0000256" key="16">
    <source>
        <dbReference type="SAM" id="Phobius"/>
    </source>
</evidence>
<organism evidence="19 20">
    <name type="scientific">Scleropages formosus</name>
    <name type="common">Asian bonytongue</name>
    <name type="synonym">Osteoglossum formosum</name>
    <dbReference type="NCBI Taxonomy" id="113540"/>
    <lineage>
        <taxon>Eukaryota</taxon>
        <taxon>Metazoa</taxon>
        <taxon>Chordata</taxon>
        <taxon>Craniata</taxon>
        <taxon>Vertebrata</taxon>
        <taxon>Euteleostomi</taxon>
        <taxon>Actinopterygii</taxon>
        <taxon>Neopterygii</taxon>
        <taxon>Teleostei</taxon>
        <taxon>Osteoglossocephala</taxon>
        <taxon>Osteoglossomorpha</taxon>
        <taxon>Osteoglossiformes</taxon>
        <taxon>Osteoglossidae</taxon>
        <taxon>Scleropages</taxon>
    </lineage>
</organism>
<dbReference type="PANTHER" id="PTHR23277">
    <property type="entry name" value="NECTIN-RELATED"/>
    <property type="match status" value="1"/>
</dbReference>
<keyword evidence="13" id="KW-0325">Glycoprotein</keyword>
<keyword evidence="8" id="KW-0130">Cell adhesion</keyword>
<comment type="subunit">
    <text evidence="15">Cis- and trans-homodimer. Can form trans-heterodimers.</text>
</comment>
<evidence type="ECO:0000256" key="12">
    <source>
        <dbReference type="ARBA" id="ARBA00023157"/>
    </source>
</evidence>
<evidence type="ECO:0000256" key="3">
    <source>
        <dbReference type="ARBA" id="ARBA00007810"/>
    </source>
</evidence>
<reference evidence="19" key="3">
    <citation type="submission" date="2025-09" db="UniProtKB">
        <authorList>
            <consortium name="Ensembl"/>
        </authorList>
    </citation>
    <scope>IDENTIFICATION</scope>
</reference>
<evidence type="ECO:0000313" key="20">
    <source>
        <dbReference type="Proteomes" id="UP000694397"/>
    </source>
</evidence>
<evidence type="ECO:0000256" key="14">
    <source>
        <dbReference type="ARBA" id="ARBA00058274"/>
    </source>
</evidence>
<dbReference type="FunFam" id="2.60.40.10:FF:000304">
    <property type="entry name" value="Nectin cell adhesion molecule 1"/>
    <property type="match status" value="1"/>
</dbReference>
<dbReference type="InterPro" id="IPR007110">
    <property type="entry name" value="Ig-like_dom"/>
</dbReference>
<feature type="transmembrane region" description="Helical" evidence="16">
    <location>
        <begin position="149"/>
        <end position="170"/>
    </location>
</feature>
<dbReference type="Gene3D" id="2.60.40.10">
    <property type="entry name" value="Immunoglobulins"/>
    <property type="match status" value="1"/>
</dbReference>
<evidence type="ECO:0000256" key="5">
    <source>
        <dbReference type="ARBA" id="ARBA00022692"/>
    </source>
</evidence>
<keyword evidence="4" id="KW-1003">Cell membrane</keyword>
<evidence type="ECO:0000256" key="6">
    <source>
        <dbReference type="ARBA" id="ARBA00022729"/>
    </source>
</evidence>
<keyword evidence="20" id="KW-1185">Reference proteome</keyword>
<keyword evidence="12" id="KW-1015">Disulfide bond</keyword>
<evidence type="ECO:0000256" key="9">
    <source>
        <dbReference type="ARBA" id="ARBA00022949"/>
    </source>
</evidence>
<dbReference type="InterPro" id="IPR036179">
    <property type="entry name" value="Ig-like_dom_sf"/>
</dbReference>
<evidence type="ECO:0000256" key="4">
    <source>
        <dbReference type="ARBA" id="ARBA00022475"/>
    </source>
</evidence>
<comment type="similarity">
    <text evidence="3">Belongs to the nectin family.</text>
</comment>
<reference evidence="19" key="2">
    <citation type="submission" date="2025-08" db="UniProtKB">
        <authorList>
            <consortium name="Ensembl"/>
        </authorList>
    </citation>
    <scope>IDENTIFICATION</scope>
</reference>
<evidence type="ECO:0000256" key="11">
    <source>
        <dbReference type="ARBA" id="ARBA00023136"/>
    </source>
</evidence>
<dbReference type="GO" id="GO:0005886">
    <property type="term" value="C:plasma membrane"/>
    <property type="evidence" value="ECO:0007669"/>
    <property type="project" value="UniProtKB-SubCell"/>
</dbReference>
<keyword evidence="7" id="KW-0677">Repeat</keyword>
<keyword evidence="6 17" id="KW-0732">Signal</keyword>